<dbReference type="InterPro" id="IPR009056">
    <property type="entry name" value="Cyt_c-like_dom"/>
</dbReference>
<evidence type="ECO:0000313" key="8">
    <source>
        <dbReference type="Proteomes" id="UP000078599"/>
    </source>
</evidence>
<proteinExistence type="predicted"/>
<dbReference type="SUPFAM" id="SSF46626">
    <property type="entry name" value="Cytochrome c"/>
    <property type="match status" value="2"/>
</dbReference>
<evidence type="ECO:0000256" key="4">
    <source>
        <dbReference type="PROSITE-ProRule" id="PRU00433"/>
    </source>
</evidence>
<dbReference type="InterPro" id="IPR036909">
    <property type="entry name" value="Cyt_c-like_dom_sf"/>
</dbReference>
<feature type="chain" id="PRO_5045437781" evidence="5">
    <location>
        <begin position="28"/>
        <end position="314"/>
    </location>
</feature>
<dbReference type="PANTHER" id="PTHR35008:SF9">
    <property type="entry name" value="CYTOCHROME C DOMAIN-CONTAINING PROTEIN"/>
    <property type="match status" value="1"/>
</dbReference>
<dbReference type="Pfam" id="PF00034">
    <property type="entry name" value="Cytochrom_C"/>
    <property type="match status" value="1"/>
</dbReference>
<sequence>MTRKQTPMTLALCALGLFAASAASALAADAPMAPPKSEINAAVGTGAQFTPPPESAIPDDDFGKMVKLGRDIMLDTPKYAKDFVGNTLSCVNCHTDAGRMAGSAPLWAAYVSYPAYRGKNKKVNTFEERLQGCFKFSQNGKAPPLGSKTLVALESYSYWLSKGLPVDEKVAGRGYPNLPEPQQAPDYVRGQKVYEAKCILCHAANGEGQYVNGETVFPPLWGPKSFNWGAGMGSYKNAAKFIYANMPYGMSYSLSPQEAWDVAYFMDAHERPQDPRWQGSVAATRAKFHDSKFSLYGTKVNGKLLGDIGAPKPR</sequence>
<dbReference type="Proteomes" id="UP000078599">
    <property type="component" value="Unassembled WGS sequence"/>
</dbReference>
<dbReference type="InterPro" id="IPR051459">
    <property type="entry name" value="Cytochrome_c-type_DH"/>
</dbReference>
<evidence type="ECO:0000256" key="1">
    <source>
        <dbReference type="ARBA" id="ARBA00022617"/>
    </source>
</evidence>
<keyword evidence="1 4" id="KW-0349">Heme</keyword>
<dbReference type="PROSITE" id="PS51007">
    <property type="entry name" value="CYTC"/>
    <property type="match status" value="1"/>
</dbReference>
<dbReference type="PANTHER" id="PTHR35008">
    <property type="entry name" value="BLL4482 PROTEIN-RELATED"/>
    <property type="match status" value="1"/>
</dbReference>
<keyword evidence="8" id="KW-1185">Reference proteome</keyword>
<dbReference type="Pfam" id="PF21342">
    <property type="entry name" value="SoxA-TsdA_cyt-c"/>
    <property type="match status" value="1"/>
</dbReference>
<gene>
    <name evidence="7" type="ORF">THICB1_70110</name>
</gene>
<feature type="signal peptide" evidence="5">
    <location>
        <begin position="1"/>
        <end position="27"/>
    </location>
</feature>
<dbReference type="RefSeq" id="WP_050985992.1">
    <property type="nucleotide sequence ID" value="NC_014145.1"/>
</dbReference>
<evidence type="ECO:0000256" key="5">
    <source>
        <dbReference type="SAM" id="SignalP"/>
    </source>
</evidence>
<keyword evidence="3 4" id="KW-0408">Iron</keyword>
<dbReference type="EMBL" id="CTRI01000029">
    <property type="protein sequence ID" value="CQR37200.1"/>
    <property type="molecule type" value="Genomic_DNA"/>
</dbReference>
<evidence type="ECO:0000256" key="2">
    <source>
        <dbReference type="ARBA" id="ARBA00022723"/>
    </source>
</evidence>
<evidence type="ECO:0000259" key="6">
    <source>
        <dbReference type="PROSITE" id="PS51007"/>
    </source>
</evidence>
<protein>
    <submittedName>
        <fullName evidence="7">Cytochrome c class I</fullName>
    </submittedName>
</protein>
<reference evidence="7 8" key="1">
    <citation type="submission" date="2015-03" db="EMBL/GenBank/DDBJ databases">
        <authorList>
            <person name="Regsiter A."/>
            <person name="william w."/>
        </authorList>
    </citation>
    <scope>NUCLEOTIDE SEQUENCE [LARGE SCALE GENOMIC DNA]</scope>
    <source>
        <strain evidence="7 8">CB1</strain>
    </source>
</reference>
<evidence type="ECO:0000313" key="7">
    <source>
        <dbReference type="EMBL" id="CQR37200.1"/>
    </source>
</evidence>
<evidence type="ECO:0000256" key="3">
    <source>
        <dbReference type="ARBA" id="ARBA00023004"/>
    </source>
</evidence>
<accession>A0ABP1Z613</accession>
<keyword evidence="2 4" id="KW-0479">Metal-binding</keyword>
<feature type="domain" description="Cytochrome c" evidence="6">
    <location>
        <begin position="185"/>
        <end position="270"/>
    </location>
</feature>
<organism evidence="7 8">
    <name type="scientific">Thiomonas arsenitoxydans (strain DSM 22701 / CIP 110005 / 3As)</name>
    <dbReference type="NCBI Taxonomy" id="426114"/>
    <lineage>
        <taxon>Bacteria</taxon>
        <taxon>Pseudomonadati</taxon>
        <taxon>Pseudomonadota</taxon>
        <taxon>Betaproteobacteria</taxon>
        <taxon>Burkholderiales</taxon>
        <taxon>Thiomonas</taxon>
    </lineage>
</organism>
<keyword evidence="5" id="KW-0732">Signal</keyword>
<dbReference type="Gene3D" id="1.10.760.10">
    <property type="entry name" value="Cytochrome c-like domain"/>
    <property type="match status" value="2"/>
</dbReference>
<comment type="caution">
    <text evidence="7">The sequence shown here is derived from an EMBL/GenBank/DDBJ whole genome shotgun (WGS) entry which is preliminary data.</text>
</comment>
<name>A0ABP1Z613_THIA3</name>